<sequence length="80" mass="9220">MVVEMKIYVMDFPGETIPLTVESSDTIVIVKEKIFEKLRIPVHQQVLFLAGKHLYDNRTLADYNIQEKSTLNLAPRLMAD</sequence>
<dbReference type="InterPro" id="IPR050158">
    <property type="entry name" value="Ubiquitin_ubiquitin-like"/>
</dbReference>
<dbReference type="AlphaFoldDB" id="A0A392MJS5"/>
<evidence type="ECO:0000256" key="1">
    <source>
        <dbReference type="ARBA" id="ARBA00022499"/>
    </source>
</evidence>
<dbReference type="SMART" id="SM00213">
    <property type="entry name" value="UBQ"/>
    <property type="match status" value="1"/>
</dbReference>
<comment type="caution">
    <text evidence="3">The sequence shown here is derived from an EMBL/GenBank/DDBJ whole genome shotgun (WGS) entry which is preliminary data.</text>
</comment>
<organism evidence="3 4">
    <name type="scientific">Trifolium medium</name>
    <dbReference type="NCBI Taxonomy" id="97028"/>
    <lineage>
        <taxon>Eukaryota</taxon>
        <taxon>Viridiplantae</taxon>
        <taxon>Streptophyta</taxon>
        <taxon>Embryophyta</taxon>
        <taxon>Tracheophyta</taxon>
        <taxon>Spermatophyta</taxon>
        <taxon>Magnoliopsida</taxon>
        <taxon>eudicotyledons</taxon>
        <taxon>Gunneridae</taxon>
        <taxon>Pentapetalae</taxon>
        <taxon>rosids</taxon>
        <taxon>fabids</taxon>
        <taxon>Fabales</taxon>
        <taxon>Fabaceae</taxon>
        <taxon>Papilionoideae</taxon>
        <taxon>50 kb inversion clade</taxon>
        <taxon>NPAAA clade</taxon>
        <taxon>Hologalegina</taxon>
        <taxon>IRL clade</taxon>
        <taxon>Trifolieae</taxon>
        <taxon>Trifolium</taxon>
    </lineage>
</organism>
<dbReference type="SUPFAM" id="SSF54236">
    <property type="entry name" value="Ubiquitin-like"/>
    <property type="match status" value="1"/>
</dbReference>
<dbReference type="PANTHER" id="PTHR10666">
    <property type="entry name" value="UBIQUITIN"/>
    <property type="match status" value="1"/>
</dbReference>
<proteinExistence type="predicted"/>
<accession>A0A392MJS5</accession>
<dbReference type="EMBL" id="LXQA010010421">
    <property type="protein sequence ID" value="MCH86504.1"/>
    <property type="molecule type" value="Genomic_DNA"/>
</dbReference>
<dbReference type="InterPro" id="IPR019956">
    <property type="entry name" value="Ubiquitin_dom"/>
</dbReference>
<gene>
    <name evidence="3" type="ORF">A2U01_0007361</name>
</gene>
<dbReference type="FunFam" id="3.10.20.90:FF:000205">
    <property type="entry name" value="2'-5'-oligoadenylate synthase-like protein 2"/>
    <property type="match status" value="1"/>
</dbReference>
<keyword evidence="1" id="KW-1017">Isopeptide bond</keyword>
<dbReference type="PRINTS" id="PR00348">
    <property type="entry name" value="UBIQUITIN"/>
</dbReference>
<evidence type="ECO:0000313" key="4">
    <source>
        <dbReference type="Proteomes" id="UP000265520"/>
    </source>
</evidence>
<dbReference type="Pfam" id="PF00240">
    <property type="entry name" value="ubiquitin"/>
    <property type="match status" value="1"/>
</dbReference>
<keyword evidence="4" id="KW-1185">Reference proteome</keyword>
<protein>
    <submittedName>
        <fullName evidence="3">Ubiquitin</fullName>
    </submittedName>
</protein>
<dbReference type="Gene3D" id="3.10.20.90">
    <property type="entry name" value="Phosphatidylinositol 3-kinase Catalytic Subunit, Chain A, domain 1"/>
    <property type="match status" value="1"/>
</dbReference>
<evidence type="ECO:0000313" key="3">
    <source>
        <dbReference type="EMBL" id="MCH86504.1"/>
    </source>
</evidence>
<name>A0A392MJS5_9FABA</name>
<dbReference type="InterPro" id="IPR000626">
    <property type="entry name" value="Ubiquitin-like_dom"/>
</dbReference>
<feature type="domain" description="Ubiquitin-like" evidence="2">
    <location>
        <begin position="5"/>
        <end position="80"/>
    </location>
</feature>
<dbReference type="InterPro" id="IPR029071">
    <property type="entry name" value="Ubiquitin-like_domsf"/>
</dbReference>
<dbReference type="PROSITE" id="PS50053">
    <property type="entry name" value="UBIQUITIN_2"/>
    <property type="match status" value="1"/>
</dbReference>
<dbReference type="GO" id="GO:0003729">
    <property type="term" value="F:mRNA binding"/>
    <property type="evidence" value="ECO:0007669"/>
    <property type="project" value="UniProtKB-ARBA"/>
</dbReference>
<evidence type="ECO:0000259" key="2">
    <source>
        <dbReference type="PROSITE" id="PS50053"/>
    </source>
</evidence>
<dbReference type="Proteomes" id="UP000265520">
    <property type="component" value="Unassembled WGS sequence"/>
</dbReference>
<reference evidence="3 4" key="1">
    <citation type="journal article" date="2018" name="Front. Plant Sci.">
        <title>Red Clover (Trifolium pratense) and Zigzag Clover (T. medium) - A Picture of Genomic Similarities and Differences.</title>
        <authorList>
            <person name="Dluhosova J."/>
            <person name="Istvanek J."/>
            <person name="Nedelnik J."/>
            <person name="Repkova J."/>
        </authorList>
    </citation>
    <scope>NUCLEOTIDE SEQUENCE [LARGE SCALE GENOMIC DNA]</scope>
    <source>
        <strain evidence="4">cv. 10/8</strain>
        <tissue evidence="3">Leaf</tissue>
    </source>
</reference>